<organism evidence="2 3">
    <name type="scientific">Agromyces neolithicus</name>
    <dbReference type="NCBI Taxonomy" id="269420"/>
    <lineage>
        <taxon>Bacteria</taxon>
        <taxon>Bacillati</taxon>
        <taxon>Actinomycetota</taxon>
        <taxon>Actinomycetes</taxon>
        <taxon>Micrococcales</taxon>
        <taxon>Microbacteriaceae</taxon>
        <taxon>Agromyces</taxon>
    </lineage>
</organism>
<gene>
    <name evidence="2" type="ORF">GCM10009749_31960</name>
</gene>
<reference evidence="3" key="1">
    <citation type="journal article" date="2019" name="Int. J. Syst. Evol. Microbiol.">
        <title>The Global Catalogue of Microorganisms (GCM) 10K type strain sequencing project: providing services to taxonomists for standard genome sequencing and annotation.</title>
        <authorList>
            <consortium name="The Broad Institute Genomics Platform"/>
            <consortium name="The Broad Institute Genome Sequencing Center for Infectious Disease"/>
            <person name="Wu L."/>
            <person name="Ma J."/>
        </authorList>
    </citation>
    <scope>NUCLEOTIDE SEQUENCE [LARGE SCALE GENOMIC DNA]</scope>
    <source>
        <strain evidence="3">JCM 14322</strain>
    </source>
</reference>
<sequence>MSPDPSHPVAPVEPGADGTGQRAADVRILSRNVSDEQAAAVTAVILASVDEAAGDAASADEPGRSPWVRSGNAMRRPIEVGHGRWVRSVR</sequence>
<dbReference type="EMBL" id="BAAANJ010000019">
    <property type="protein sequence ID" value="GAA1819238.1"/>
    <property type="molecule type" value="Genomic_DNA"/>
</dbReference>
<feature type="region of interest" description="Disordered" evidence="1">
    <location>
        <begin position="1"/>
        <end position="22"/>
    </location>
</feature>
<proteinExistence type="predicted"/>
<comment type="caution">
    <text evidence="2">The sequence shown here is derived from an EMBL/GenBank/DDBJ whole genome shotgun (WGS) entry which is preliminary data.</text>
</comment>
<dbReference type="RefSeq" id="WP_344297402.1">
    <property type="nucleotide sequence ID" value="NZ_BAAANJ010000019.1"/>
</dbReference>
<accession>A0ABP4YKJ0</accession>
<protein>
    <recommendedName>
        <fullName evidence="4">Acyl-CoA carboxylase subunit epsilon</fullName>
    </recommendedName>
</protein>
<dbReference type="Proteomes" id="UP001500002">
    <property type="component" value="Unassembled WGS sequence"/>
</dbReference>
<dbReference type="Pfam" id="PF13822">
    <property type="entry name" value="ACC_epsilon"/>
    <property type="match status" value="1"/>
</dbReference>
<evidence type="ECO:0000313" key="3">
    <source>
        <dbReference type="Proteomes" id="UP001500002"/>
    </source>
</evidence>
<name>A0ABP4YKJ0_9MICO</name>
<keyword evidence="3" id="KW-1185">Reference proteome</keyword>
<evidence type="ECO:0008006" key="4">
    <source>
        <dbReference type="Google" id="ProtNLM"/>
    </source>
</evidence>
<evidence type="ECO:0000256" key="1">
    <source>
        <dbReference type="SAM" id="MobiDB-lite"/>
    </source>
</evidence>
<dbReference type="InterPro" id="IPR032716">
    <property type="entry name" value="ACC_epsilon"/>
</dbReference>
<evidence type="ECO:0000313" key="2">
    <source>
        <dbReference type="EMBL" id="GAA1819238.1"/>
    </source>
</evidence>